<reference evidence="1" key="1">
    <citation type="journal article" date="2014" name="PLoS ONE">
        <title>Transcriptome-Based Identification of ABC Transporters in the Western Tarnished Plant Bug Lygus hesperus.</title>
        <authorList>
            <person name="Hull J.J."/>
            <person name="Chaney K."/>
            <person name="Geib S.M."/>
            <person name="Fabrick J.A."/>
            <person name="Brent C.S."/>
            <person name="Walsh D."/>
            <person name="Lavine L.C."/>
        </authorList>
    </citation>
    <scope>NUCLEOTIDE SEQUENCE</scope>
</reference>
<dbReference type="EMBL" id="GBHO01016455">
    <property type="protein sequence ID" value="JAG27149.1"/>
    <property type="molecule type" value="Transcribed_RNA"/>
</dbReference>
<sequence length="107" mass="12080">MQVWHCPLPTQCCKCIRISVDAVRCRTTQSRQPSHYGIYSAGVKDNHKPGSSCCAMGTWSWGKSFGIQVCDEWWWRCCSQLTDPAVLPVKPLAHSTSSAQHRKMVVR</sequence>
<feature type="non-terminal residue" evidence="1">
    <location>
        <position position="107"/>
    </location>
</feature>
<organism evidence="1">
    <name type="scientific">Lygus hesperus</name>
    <name type="common">Western plant bug</name>
    <dbReference type="NCBI Taxonomy" id="30085"/>
    <lineage>
        <taxon>Eukaryota</taxon>
        <taxon>Metazoa</taxon>
        <taxon>Ecdysozoa</taxon>
        <taxon>Arthropoda</taxon>
        <taxon>Hexapoda</taxon>
        <taxon>Insecta</taxon>
        <taxon>Pterygota</taxon>
        <taxon>Neoptera</taxon>
        <taxon>Paraneoptera</taxon>
        <taxon>Hemiptera</taxon>
        <taxon>Heteroptera</taxon>
        <taxon>Panheteroptera</taxon>
        <taxon>Cimicomorpha</taxon>
        <taxon>Miridae</taxon>
        <taxon>Mirini</taxon>
        <taxon>Lygus</taxon>
    </lineage>
</organism>
<protein>
    <submittedName>
        <fullName evidence="1">Uncharacterized protein</fullName>
    </submittedName>
</protein>
<reference evidence="1" key="2">
    <citation type="submission" date="2014-07" db="EMBL/GenBank/DDBJ databases">
        <authorList>
            <person name="Hull J."/>
        </authorList>
    </citation>
    <scope>NUCLEOTIDE SEQUENCE</scope>
</reference>
<dbReference type="AlphaFoldDB" id="A0A0A9Y4R4"/>
<gene>
    <name evidence="1" type="ORF">CM83_105084</name>
</gene>
<proteinExistence type="predicted"/>
<evidence type="ECO:0000313" key="1">
    <source>
        <dbReference type="EMBL" id="JAG27149.1"/>
    </source>
</evidence>
<name>A0A0A9Y4R4_LYGHE</name>
<accession>A0A0A9Y4R4</accession>